<sequence length="81" mass="8513">MPRPSNKHALDPALLALGGAIKAARKDRGVSQEQLAHLCELDRTYISAIERGIQNPGVMTIVKVAKGIGVSVADLARLAGL</sequence>
<accession>A0A0R3QII5</accession>
<dbReference type="GO" id="GO:0005634">
    <property type="term" value="C:nucleus"/>
    <property type="evidence" value="ECO:0007669"/>
    <property type="project" value="UniProtKB-ARBA"/>
</dbReference>
<name>A0A0R3QII5_9BILA</name>
<dbReference type="Gene3D" id="1.10.260.40">
    <property type="entry name" value="lambda repressor-like DNA-binding domains"/>
    <property type="match status" value="1"/>
</dbReference>
<organism evidence="5">
    <name type="scientific">Brugia timori</name>
    <dbReference type="NCBI Taxonomy" id="42155"/>
    <lineage>
        <taxon>Eukaryota</taxon>
        <taxon>Metazoa</taxon>
        <taxon>Ecdysozoa</taxon>
        <taxon>Nematoda</taxon>
        <taxon>Chromadorea</taxon>
        <taxon>Rhabditida</taxon>
        <taxon>Spirurina</taxon>
        <taxon>Spiruromorpha</taxon>
        <taxon>Filarioidea</taxon>
        <taxon>Onchocercidae</taxon>
        <taxon>Brugia</taxon>
    </lineage>
</organism>
<feature type="domain" description="HTH cro/C1-type" evidence="2">
    <location>
        <begin position="21"/>
        <end position="75"/>
    </location>
</feature>
<dbReference type="PANTHER" id="PTHR46797">
    <property type="entry name" value="HTH-TYPE TRANSCRIPTIONAL REGULATOR"/>
    <property type="match status" value="1"/>
</dbReference>
<keyword evidence="4" id="KW-1185">Reference proteome</keyword>
<dbReference type="InterPro" id="IPR001387">
    <property type="entry name" value="Cro/C1-type_HTH"/>
</dbReference>
<dbReference type="WBParaSite" id="BTMF_0000622201-mRNA-1">
    <property type="protein sequence ID" value="BTMF_0000622201-mRNA-1"/>
    <property type="gene ID" value="BTMF_0000622201"/>
</dbReference>
<reference evidence="3 4" key="2">
    <citation type="submission" date="2018-11" db="EMBL/GenBank/DDBJ databases">
        <authorList>
            <consortium name="Pathogen Informatics"/>
        </authorList>
    </citation>
    <scope>NUCLEOTIDE SEQUENCE [LARGE SCALE GENOMIC DNA]</scope>
</reference>
<evidence type="ECO:0000313" key="3">
    <source>
        <dbReference type="EMBL" id="VDO18119.1"/>
    </source>
</evidence>
<dbReference type="Pfam" id="PF01381">
    <property type="entry name" value="HTH_3"/>
    <property type="match status" value="1"/>
</dbReference>
<dbReference type="PROSITE" id="PS50943">
    <property type="entry name" value="HTH_CROC1"/>
    <property type="match status" value="1"/>
</dbReference>
<dbReference type="CDD" id="cd00093">
    <property type="entry name" value="HTH_XRE"/>
    <property type="match status" value="1"/>
</dbReference>
<dbReference type="PANTHER" id="PTHR46797:SF1">
    <property type="entry name" value="METHYLPHOSPHONATE SYNTHASE"/>
    <property type="match status" value="1"/>
</dbReference>
<dbReference type="SUPFAM" id="SSF47413">
    <property type="entry name" value="lambda repressor-like DNA-binding domains"/>
    <property type="match status" value="1"/>
</dbReference>
<evidence type="ECO:0000313" key="5">
    <source>
        <dbReference type="WBParaSite" id="BTMF_0000622201-mRNA-1"/>
    </source>
</evidence>
<dbReference type="AlphaFoldDB" id="A0A0R3QII5"/>
<proteinExistence type="predicted"/>
<protein>
    <submittedName>
        <fullName evidence="5">HTH cro/C1-type domain-containing protein</fullName>
    </submittedName>
</protein>
<evidence type="ECO:0000256" key="1">
    <source>
        <dbReference type="ARBA" id="ARBA00023125"/>
    </source>
</evidence>
<dbReference type="GO" id="GO:0003677">
    <property type="term" value="F:DNA binding"/>
    <property type="evidence" value="ECO:0007669"/>
    <property type="project" value="UniProtKB-KW"/>
</dbReference>
<dbReference type="InterPro" id="IPR010982">
    <property type="entry name" value="Lambda_DNA-bd_dom_sf"/>
</dbReference>
<dbReference type="GO" id="GO:0005829">
    <property type="term" value="C:cytosol"/>
    <property type="evidence" value="ECO:0007669"/>
    <property type="project" value="TreeGrafter"/>
</dbReference>
<dbReference type="GO" id="GO:0003700">
    <property type="term" value="F:DNA-binding transcription factor activity"/>
    <property type="evidence" value="ECO:0007669"/>
    <property type="project" value="TreeGrafter"/>
</dbReference>
<dbReference type="SMART" id="SM00530">
    <property type="entry name" value="HTH_XRE"/>
    <property type="match status" value="1"/>
</dbReference>
<evidence type="ECO:0000259" key="2">
    <source>
        <dbReference type="PROSITE" id="PS50943"/>
    </source>
</evidence>
<evidence type="ECO:0000313" key="4">
    <source>
        <dbReference type="Proteomes" id="UP000280834"/>
    </source>
</evidence>
<gene>
    <name evidence="3" type="ORF">BTMF_LOCUS5467</name>
</gene>
<dbReference type="InterPro" id="IPR050807">
    <property type="entry name" value="TransReg_Diox_bact_type"/>
</dbReference>
<reference evidence="5" key="1">
    <citation type="submission" date="2017-02" db="UniProtKB">
        <authorList>
            <consortium name="WormBaseParasite"/>
        </authorList>
    </citation>
    <scope>IDENTIFICATION</scope>
</reference>
<dbReference type="EMBL" id="UZAG01005890">
    <property type="protein sequence ID" value="VDO18119.1"/>
    <property type="molecule type" value="Genomic_DNA"/>
</dbReference>
<keyword evidence="1" id="KW-0238">DNA-binding</keyword>
<dbReference type="Proteomes" id="UP000280834">
    <property type="component" value="Unassembled WGS sequence"/>
</dbReference>